<evidence type="ECO:0000313" key="2">
    <source>
        <dbReference type="Proteomes" id="UP000483802"/>
    </source>
</evidence>
<name>A0A6L6X284_9ACTN</name>
<dbReference type="Proteomes" id="UP000483802">
    <property type="component" value="Unassembled WGS sequence"/>
</dbReference>
<keyword evidence="2" id="KW-1185">Reference proteome</keyword>
<dbReference type="AlphaFoldDB" id="A0A6L6X284"/>
<dbReference type="EMBL" id="WPNZ01000014">
    <property type="protein sequence ID" value="MVO87922.1"/>
    <property type="molecule type" value="Genomic_DNA"/>
</dbReference>
<sequence length="319" mass="34229">MTPPASAQQHQEQRAAQAAATAAAVRAVWSGVDEEHLEASWLARAPLAAELIRAGQLAAASSAEPWLTGEAGEGEGTVDAGAAVAATGDLPLLYPLLIAFNRLRRGFSTALSILSGAAFLEMVTRSLIADAGRIADMAGMIARPRVVSYVRVVEMPACARCLILAGREYSLSEGFLRHPRCDCTMAPKRPGDLWVPDLPEDLAARMDPEQLRRTFGAAGAQAIADGADIAQLVNARRGMSSGTYYRRRVQTTSEGTTRRGLYGRQRARFAKAAGVRFGEATSGRTRAVSPRLMPEEIYRLADGDRAHAIRLLKKNGYIV</sequence>
<gene>
    <name evidence="1" type="ORF">GPA10_24975</name>
</gene>
<accession>A0A6L6X284</accession>
<evidence type="ECO:0000313" key="1">
    <source>
        <dbReference type="EMBL" id="MVO87922.1"/>
    </source>
</evidence>
<protein>
    <recommendedName>
        <fullName evidence="3">Capsid maturation protease</fullName>
    </recommendedName>
</protein>
<dbReference type="RefSeq" id="WP_157167471.1">
    <property type="nucleotide sequence ID" value="NZ_WPNZ01000014.1"/>
</dbReference>
<proteinExistence type="predicted"/>
<organism evidence="1 2">
    <name type="scientific">Streptomyces typhae</name>
    <dbReference type="NCBI Taxonomy" id="2681492"/>
    <lineage>
        <taxon>Bacteria</taxon>
        <taxon>Bacillati</taxon>
        <taxon>Actinomycetota</taxon>
        <taxon>Actinomycetes</taxon>
        <taxon>Kitasatosporales</taxon>
        <taxon>Streptomycetaceae</taxon>
        <taxon>Streptomyces</taxon>
    </lineage>
</organism>
<reference evidence="1 2" key="1">
    <citation type="submission" date="2019-11" db="EMBL/GenBank/DDBJ databases">
        <title>Streptomyces typhae sp. nov., a novel endophytic actinomycete isolated from the root of cattail pollen (Typha angustifolia L.).</title>
        <authorList>
            <person name="Peng C."/>
        </authorList>
    </citation>
    <scope>NUCLEOTIDE SEQUENCE [LARGE SCALE GENOMIC DNA]</scope>
    <source>
        <strain evidence="2">p1417</strain>
    </source>
</reference>
<evidence type="ECO:0008006" key="3">
    <source>
        <dbReference type="Google" id="ProtNLM"/>
    </source>
</evidence>
<comment type="caution">
    <text evidence="1">The sequence shown here is derived from an EMBL/GenBank/DDBJ whole genome shotgun (WGS) entry which is preliminary data.</text>
</comment>